<organism evidence="2">
    <name type="scientific">bioreactor metagenome</name>
    <dbReference type="NCBI Taxonomy" id="1076179"/>
    <lineage>
        <taxon>unclassified sequences</taxon>
        <taxon>metagenomes</taxon>
        <taxon>ecological metagenomes</taxon>
    </lineage>
</organism>
<evidence type="ECO:0008006" key="3">
    <source>
        <dbReference type="Google" id="ProtNLM"/>
    </source>
</evidence>
<gene>
    <name evidence="2" type="ORF">SDC9_146306</name>
</gene>
<keyword evidence="1" id="KW-1133">Transmembrane helix</keyword>
<dbReference type="PANTHER" id="PTHR39165">
    <property type="entry name" value="IG HYPOTHETICAL 17883"/>
    <property type="match status" value="1"/>
</dbReference>
<evidence type="ECO:0000313" key="2">
    <source>
        <dbReference type="EMBL" id="MPM99115.1"/>
    </source>
</evidence>
<name>A0A645ECA5_9ZZZZ</name>
<evidence type="ECO:0000256" key="1">
    <source>
        <dbReference type="SAM" id="Phobius"/>
    </source>
</evidence>
<dbReference type="Pfam" id="PF04306">
    <property type="entry name" value="DUF456"/>
    <property type="match status" value="1"/>
</dbReference>
<sequence length="158" mass="16528">MELFLLIFAITLLVAGIAGSLLPILPGPPLSYLALLVLSFSGYATFSATFLIIMAIISLIVVMLDFYIPAWTTGRFGGSRLGRRGALMGTFAGLFFGPLGIIAGPFIGAVIGELLSAKSIEDAIKSGIGSFVGFIAGTGMKLLLSMVILFYFILGIIG</sequence>
<dbReference type="PANTHER" id="PTHR39165:SF1">
    <property type="entry name" value="DUF456 DOMAIN-CONTAINING PROTEIN"/>
    <property type="match status" value="1"/>
</dbReference>
<reference evidence="2" key="1">
    <citation type="submission" date="2019-08" db="EMBL/GenBank/DDBJ databases">
        <authorList>
            <person name="Kucharzyk K."/>
            <person name="Murdoch R.W."/>
            <person name="Higgins S."/>
            <person name="Loffler F."/>
        </authorList>
    </citation>
    <scope>NUCLEOTIDE SEQUENCE</scope>
</reference>
<proteinExistence type="predicted"/>
<keyword evidence="1" id="KW-0472">Membrane</keyword>
<protein>
    <recommendedName>
        <fullName evidence="3">DUF456 domain-containing protein</fullName>
    </recommendedName>
</protein>
<dbReference type="AlphaFoldDB" id="A0A645ECA5"/>
<accession>A0A645ECA5</accession>
<feature type="transmembrane region" description="Helical" evidence="1">
    <location>
        <begin position="89"/>
        <end position="111"/>
    </location>
</feature>
<keyword evidence="1" id="KW-0812">Transmembrane</keyword>
<feature type="transmembrane region" description="Helical" evidence="1">
    <location>
        <begin position="43"/>
        <end position="68"/>
    </location>
</feature>
<comment type="caution">
    <text evidence="2">The sequence shown here is derived from an EMBL/GenBank/DDBJ whole genome shotgun (WGS) entry which is preliminary data.</text>
</comment>
<dbReference type="InterPro" id="IPR007403">
    <property type="entry name" value="DUF456"/>
</dbReference>
<feature type="transmembrane region" description="Helical" evidence="1">
    <location>
        <begin position="131"/>
        <end position="154"/>
    </location>
</feature>
<dbReference type="EMBL" id="VSSQ01045231">
    <property type="protein sequence ID" value="MPM99115.1"/>
    <property type="molecule type" value="Genomic_DNA"/>
</dbReference>